<dbReference type="EMBL" id="OU503055">
    <property type="protein sequence ID" value="CAI9783858.1"/>
    <property type="molecule type" value="Genomic_DNA"/>
</dbReference>
<dbReference type="Gene3D" id="3.40.50.200">
    <property type="entry name" value="Peptidase S8/S53 domain"/>
    <property type="match status" value="2"/>
</dbReference>
<dbReference type="Pfam" id="PF00082">
    <property type="entry name" value="Peptidase_S8"/>
    <property type="match status" value="1"/>
</dbReference>
<comment type="similarity">
    <text evidence="1">Belongs to the peptidase S8 family.</text>
</comment>
<feature type="domain" description="Inhibitor I9" evidence="5">
    <location>
        <begin position="56"/>
        <end position="103"/>
    </location>
</feature>
<proteinExistence type="inferred from homology"/>
<feature type="chain" id="PRO_5042187391" evidence="3">
    <location>
        <begin position="19"/>
        <end position="238"/>
    </location>
</feature>
<evidence type="ECO:0000256" key="2">
    <source>
        <dbReference type="ARBA" id="ARBA00022729"/>
    </source>
</evidence>
<dbReference type="AlphaFoldDB" id="A0AAD2A9V0"/>
<dbReference type="GO" id="GO:0006508">
    <property type="term" value="P:proteolysis"/>
    <property type="evidence" value="ECO:0007669"/>
    <property type="project" value="InterPro"/>
</dbReference>
<gene>
    <name evidence="6" type="ORF">FPE_LOCUS31288</name>
</gene>
<dbReference type="GO" id="GO:0004252">
    <property type="term" value="F:serine-type endopeptidase activity"/>
    <property type="evidence" value="ECO:0007669"/>
    <property type="project" value="InterPro"/>
</dbReference>
<accession>A0AAD2A9V0</accession>
<name>A0AAD2A9V0_9LAMI</name>
<dbReference type="InterPro" id="IPR000209">
    <property type="entry name" value="Peptidase_S8/S53_dom"/>
</dbReference>
<evidence type="ECO:0000313" key="7">
    <source>
        <dbReference type="Proteomes" id="UP000834106"/>
    </source>
</evidence>
<evidence type="ECO:0000259" key="4">
    <source>
        <dbReference type="Pfam" id="PF00082"/>
    </source>
</evidence>
<dbReference type="InterPro" id="IPR036852">
    <property type="entry name" value="Peptidase_S8/S53_dom_sf"/>
</dbReference>
<keyword evidence="7" id="KW-1185">Reference proteome</keyword>
<evidence type="ECO:0000256" key="1">
    <source>
        <dbReference type="ARBA" id="ARBA00011073"/>
    </source>
</evidence>
<dbReference type="InterPro" id="IPR010259">
    <property type="entry name" value="S8pro/Inhibitor_I9"/>
</dbReference>
<evidence type="ECO:0000259" key="5">
    <source>
        <dbReference type="Pfam" id="PF05922"/>
    </source>
</evidence>
<evidence type="ECO:0000256" key="3">
    <source>
        <dbReference type="SAM" id="SignalP"/>
    </source>
</evidence>
<keyword evidence="2 3" id="KW-0732">Signal</keyword>
<evidence type="ECO:0000313" key="6">
    <source>
        <dbReference type="EMBL" id="CAI9783858.1"/>
    </source>
</evidence>
<sequence>MAFISLFILSLILSHLHSQRTAEKPSSSTWQSLPSPIFSPPTIIGTPPSNRSVDTLHHPSKILYTYNRAVQGFLARLIVDQAAKIRHVRGVLSVIPDRPRYLHTTRTPRFLGLDDSFGIWPNSDYVDDVIVGVLDTGIWLERQSFSDEGFKPVPGKWKDILAVMDQVIEDGVDVISLSVGVDGYAPPYDYDSIAIGAFGAIEHSIVVSCSAGNFSPDPYTVVNIAPWILTVGASTLDQ</sequence>
<reference evidence="6" key="1">
    <citation type="submission" date="2023-05" db="EMBL/GenBank/DDBJ databases">
        <authorList>
            <person name="Huff M."/>
        </authorList>
    </citation>
    <scope>NUCLEOTIDE SEQUENCE</scope>
</reference>
<dbReference type="PANTHER" id="PTHR10795">
    <property type="entry name" value="PROPROTEIN CONVERTASE SUBTILISIN/KEXIN"/>
    <property type="match status" value="1"/>
</dbReference>
<feature type="domain" description="Peptidase S8/S53" evidence="4">
    <location>
        <begin position="158"/>
        <end position="235"/>
    </location>
</feature>
<organism evidence="6 7">
    <name type="scientific">Fraxinus pennsylvanica</name>
    <dbReference type="NCBI Taxonomy" id="56036"/>
    <lineage>
        <taxon>Eukaryota</taxon>
        <taxon>Viridiplantae</taxon>
        <taxon>Streptophyta</taxon>
        <taxon>Embryophyta</taxon>
        <taxon>Tracheophyta</taxon>
        <taxon>Spermatophyta</taxon>
        <taxon>Magnoliopsida</taxon>
        <taxon>eudicotyledons</taxon>
        <taxon>Gunneridae</taxon>
        <taxon>Pentapetalae</taxon>
        <taxon>asterids</taxon>
        <taxon>lamiids</taxon>
        <taxon>Lamiales</taxon>
        <taxon>Oleaceae</taxon>
        <taxon>Oleeae</taxon>
        <taxon>Fraxinus</taxon>
    </lineage>
</organism>
<dbReference type="InterPro" id="IPR045051">
    <property type="entry name" value="SBT"/>
</dbReference>
<protein>
    <submittedName>
        <fullName evidence="6">Uncharacterized protein</fullName>
    </submittedName>
</protein>
<feature type="signal peptide" evidence="3">
    <location>
        <begin position="1"/>
        <end position="18"/>
    </location>
</feature>
<dbReference type="Proteomes" id="UP000834106">
    <property type="component" value="Chromosome 20"/>
</dbReference>
<dbReference type="Gene3D" id="3.30.70.80">
    <property type="entry name" value="Peptidase S8 propeptide/proteinase inhibitor I9"/>
    <property type="match status" value="1"/>
</dbReference>
<dbReference type="InterPro" id="IPR037045">
    <property type="entry name" value="S8pro/Inhibitor_I9_sf"/>
</dbReference>
<dbReference type="Pfam" id="PF05922">
    <property type="entry name" value="Inhibitor_I9"/>
    <property type="match status" value="1"/>
</dbReference>
<dbReference type="SUPFAM" id="SSF52743">
    <property type="entry name" value="Subtilisin-like"/>
    <property type="match status" value="1"/>
</dbReference>